<sequence length="83" mass="9711">FEHLTEYAAAVYKECGYAVWPDQIEGHLQKQYKTCWSSRRLRVARRAGVPFSSWSTFCELEHLSRAVGFEGLAPRWLMRTRST</sequence>
<dbReference type="Proteomes" id="UP000799440">
    <property type="component" value="Unassembled WGS sequence"/>
</dbReference>
<dbReference type="EMBL" id="MU006567">
    <property type="protein sequence ID" value="KAF2748916.1"/>
    <property type="molecule type" value="Genomic_DNA"/>
</dbReference>
<dbReference type="OrthoDB" id="3779166at2759"/>
<reference evidence="1" key="1">
    <citation type="journal article" date="2020" name="Stud. Mycol.">
        <title>101 Dothideomycetes genomes: a test case for predicting lifestyles and emergence of pathogens.</title>
        <authorList>
            <person name="Haridas S."/>
            <person name="Albert R."/>
            <person name="Binder M."/>
            <person name="Bloem J."/>
            <person name="Labutti K."/>
            <person name="Salamov A."/>
            <person name="Andreopoulos B."/>
            <person name="Baker S."/>
            <person name="Barry K."/>
            <person name="Bills G."/>
            <person name="Bluhm B."/>
            <person name="Cannon C."/>
            <person name="Castanera R."/>
            <person name="Culley D."/>
            <person name="Daum C."/>
            <person name="Ezra D."/>
            <person name="Gonzalez J."/>
            <person name="Henrissat B."/>
            <person name="Kuo A."/>
            <person name="Liang C."/>
            <person name="Lipzen A."/>
            <person name="Lutzoni F."/>
            <person name="Magnuson J."/>
            <person name="Mondo S."/>
            <person name="Nolan M."/>
            <person name="Ohm R."/>
            <person name="Pangilinan J."/>
            <person name="Park H.-J."/>
            <person name="Ramirez L."/>
            <person name="Alfaro M."/>
            <person name="Sun H."/>
            <person name="Tritt A."/>
            <person name="Yoshinaga Y."/>
            <person name="Zwiers L.-H."/>
            <person name="Turgeon B."/>
            <person name="Goodwin S."/>
            <person name="Spatafora J."/>
            <person name="Crous P."/>
            <person name="Grigoriev I."/>
        </authorList>
    </citation>
    <scope>NUCLEOTIDE SEQUENCE</scope>
    <source>
        <strain evidence="1">CBS 119925</strain>
    </source>
</reference>
<organism evidence="1 2">
    <name type="scientific">Sporormia fimetaria CBS 119925</name>
    <dbReference type="NCBI Taxonomy" id="1340428"/>
    <lineage>
        <taxon>Eukaryota</taxon>
        <taxon>Fungi</taxon>
        <taxon>Dikarya</taxon>
        <taxon>Ascomycota</taxon>
        <taxon>Pezizomycotina</taxon>
        <taxon>Dothideomycetes</taxon>
        <taxon>Pleosporomycetidae</taxon>
        <taxon>Pleosporales</taxon>
        <taxon>Sporormiaceae</taxon>
        <taxon>Sporormia</taxon>
    </lineage>
</organism>
<accession>A0A6A6VGI5</accession>
<feature type="non-terminal residue" evidence="1">
    <location>
        <position position="1"/>
    </location>
</feature>
<evidence type="ECO:0000313" key="1">
    <source>
        <dbReference type="EMBL" id="KAF2748916.1"/>
    </source>
</evidence>
<proteinExistence type="predicted"/>
<dbReference type="AlphaFoldDB" id="A0A6A6VGI5"/>
<gene>
    <name evidence="1" type="ORF">M011DRAFT_399087</name>
</gene>
<name>A0A6A6VGI5_9PLEO</name>
<keyword evidence="2" id="KW-1185">Reference proteome</keyword>
<evidence type="ECO:0000313" key="2">
    <source>
        <dbReference type="Proteomes" id="UP000799440"/>
    </source>
</evidence>
<protein>
    <submittedName>
        <fullName evidence="1">Uncharacterized protein</fullName>
    </submittedName>
</protein>